<dbReference type="PROSITE" id="PS50102">
    <property type="entry name" value="RRM"/>
    <property type="match status" value="1"/>
</dbReference>
<dbReference type="Proteomes" id="UP000242146">
    <property type="component" value="Unassembled WGS sequence"/>
</dbReference>
<dbReference type="SMART" id="SM00360">
    <property type="entry name" value="RRM"/>
    <property type="match status" value="1"/>
</dbReference>
<dbReference type="InterPro" id="IPR012677">
    <property type="entry name" value="Nucleotide-bd_a/b_plait_sf"/>
</dbReference>
<reference evidence="5 6" key="1">
    <citation type="submission" date="2016-07" db="EMBL/GenBank/DDBJ databases">
        <title>Pervasive Adenine N6-methylation of Active Genes in Fungi.</title>
        <authorList>
            <consortium name="DOE Joint Genome Institute"/>
            <person name="Mondo S.J."/>
            <person name="Dannebaum R.O."/>
            <person name="Kuo R.C."/>
            <person name="Labutti K."/>
            <person name="Haridas S."/>
            <person name="Kuo A."/>
            <person name="Salamov A."/>
            <person name="Ahrendt S.R."/>
            <person name="Lipzen A."/>
            <person name="Sullivan W."/>
            <person name="Andreopoulos W.B."/>
            <person name="Clum A."/>
            <person name="Lindquist E."/>
            <person name="Daum C."/>
            <person name="Ramamoorthy G.K."/>
            <person name="Gryganskyi A."/>
            <person name="Culley D."/>
            <person name="Magnuson J.K."/>
            <person name="James T.Y."/>
            <person name="O'Malley M.A."/>
            <person name="Stajich J.E."/>
            <person name="Spatafora J.W."/>
            <person name="Visel A."/>
            <person name="Grigoriev I.V."/>
        </authorList>
    </citation>
    <scope>NUCLEOTIDE SEQUENCE [LARGE SCALE GENOMIC DNA]</scope>
    <source>
        <strain evidence="5 6">NRRL 3301</strain>
    </source>
</reference>
<keyword evidence="1 2" id="KW-0694">RNA-binding</keyword>
<dbReference type="Gene3D" id="3.30.70.330">
    <property type="match status" value="1"/>
</dbReference>
<dbReference type="InterPro" id="IPR051229">
    <property type="entry name" value="ALYREF_mRNA_export"/>
</dbReference>
<proteinExistence type="predicted"/>
<dbReference type="InterPro" id="IPR000504">
    <property type="entry name" value="RRM_dom"/>
</dbReference>
<dbReference type="InterPro" id="IPR035979">
    <property type="entry name" value="RBD_domain_sf"/>
</dbReference>
<dbReference type="AlphaFoldDB" id="A0A1X2GLD1"/>
<evidence type="ECO:0000256" key="1">
    <source>
        <dbReference type="ARBA" id="ARBA00022884"/>
    </source>
</evidence>
<evidence type="ECO:0000313" key="5">
    <source>
        <dbReference type="EMBL" id="ORX56716.1"/>
    </source>
</evidence>
<evidence type="ECO:0000313" key="6">
    <source>
        <dbReference type="Proteomes" id="UP000242146"/>
    </source>
</evidence>
<dbReference type="GO" id="GO:0006406">
    <property type="term" value="P:mRNA export from nucleus"/>
    <property type="evidence" value="ECO:0007669"/>
    <property type="project" value="TreeGrafter"/>
</dbReference>
<comment type="caution">
    <text evidence="5">The sequence shown here is derived from an EMBL/GenBank/DDBJ whole genome shotgun (WGS) entry which is preliminary data.</text>
</comment>
<dbReference type="Pfam" id="PF00076">
    <property type="entry name" value="RRM_1"/>
    <property type="match status" value="1"/>
</dbReference>
<organism evidence="5 6">
    <name type="scientific">Hesseltinella vesiculosa</name>
    <dbReference type="NCBI Taxonomy" id="101127"/>
    <lineage>
        <taxon>Eukaryota</taxon>
        <taxon>Fungi</taxon>
        <taxon>Fungi incertae sedis</taxon>
        <taxon>Mucoromycota</taxon>
        <taxon>Mucoromycotina</taxon>
        <taxon>Mucoromycetes</taxon>
        <taxon>Mucorales</taxon>
        <taxon>Cunninghamellaceae</taxon>
        <taxon>Hesseltinella</taxon>
    </lineage>
</organism>
<sequence length="171" mass="19126">MSDLDSALDAVIGKNKQSSRQSFRYGKRNHNSHGINKRSINSRISTRKNLSFGAKKRQVDEPWAHDKFPGQAKQPMSIFSRLGNGRSSSTREASAATLEVDNLHYNVTEQDLRDLFNAVGPVSRCRIMFDRSGRSTGTAKVTFSEHHTAERAKTKFDGVELDGQAMKITQL</sequence>
<feature type="domain" description="RRM" evidence="4">
    <location>
        <begin position="96"/>
        <end position="171"/>
    </location>
</feature>
<name>A0A1X2GLD1_9FUNG</name>
<evidence type="ECO:0000256" key="2">
    <source>
        <dbReference type="PROSITE-ProRule" id="PRU00176"/>
    </source>
</evidence>
<dbReference type="GO" id="GO:0003729">
    <property type="term" value="F:mRNA binding"/>
    <property type="evidence" value="ECO:0007669"/>
    <property type="project" value="TreeGrafter"/>
</dbReference>
<dbReference type="STRING" id="101127.A0A1X2GLD1"/>
<keyword evidence="6" id="KW-1185">Reference proteome</keyword>
<feature type="region of interest" description="Disordered" evidence="3">
    <location>
        <begin position="1"/>
        <end position="40"/>
    </location>
</feature>
<accession>A0A1X2GLD1</accession>
<gene>
    <name evidence="5" type="ORF">DM01DRAFT_1406195</name>
</gene>
<dbReference type="PANTHER" id="PTHR19965:SF35">
    <property type="entry name" value="RNA ANNEALING PROTEIN YRA1"/>
    <property type="match status" value="1"/>
</dbReference>
<dbReference type="SUPFAM" id="SSF54928">
    <property type="entry name" value="RNA-binding domain, RBD"/>
    <property type="match status" value="1"/>
</dbReference>
<dbReference type="OrthoDB" id="346839at2759"/>
<dbReference type="GO" id="GO:0005634">
    <property type="term" value="C:nucleus"/>
    <property type="evidence" value="ECO:0007669"/>
    <property type="project" value="TreeGrafter"/>
</dbReference>
<evidence type="ECO:0000256" key="3">
    <source>
        <dbReference type="SAM" id="MobiDB-lite"/>
    </source>
</evidence>
<dbReference type="PANTHER" id="PTHR19965">
    <property type="entry name" value="RNA AND EXPORT FACTOR BINDING PROTEIN"/>
    <property type="match status" value="1"/>
</dbReference>
<dbReference type="CDD" id="cd12418">
    <property type="entry name" value="RRM_Aly_REF_like"/>
    <property type="match status" value="1"/>
</dbReference>
<evidence type="ECO:0000259" key="4">
    <source>
        <dbReference type="PROSITE" id="PS50102"/>
    </source>
</evidence>
<dbReference type="EMBL" id="MCGT01000009">
    <property type="protein sequence ID" value="ORX56716.1"/>
    <property type="molecule type" value="Genomic_DNA"/>
</dbReference>
<protein>
    <submittedName>
        <fullName evidence="5">RNA-binding domain-containing protein</fullName>
    </submittedName>
</protein>
<feature type="region of interest" description="Disordered" evidence="3">
    <location>
        <begin position="65"/>
        <end position="88"/>
    </location>
</feature>